<evidence type="ECO:0000313" key="1">
    <source>
        <dbReference type="EMBL" id="CAE0304989.1"/>
    </source>
</evidence>
<protein>
    <submittedName>
        <fullName evidence="1">Uncharacterized protein</fullName>
    </submittedName>
</protein>
<sequence>MSDSNLRSRLNIHGIVDLDQMAAILTSLVDQVDKQNKTIGDLQKSLSLYVTNQTFVDRVSKLESTVSDMCTRIDAIQEAATATVLNKKISAGNLASSNFKQINYLAKIVSECATKMELETHRKELSVTQWDLNVLRKDFDTSLGVIDQLSNSQYSQSQRISALESSVAGKIDRSEVDHLQSLVAKVLLYDAFKTDTTDALKQLHAFRLSALDRLSGLDKHQEEVDEEVHALHEGLSLTASKRDVKALALELQMHDDLIRLCATKDALSLVEADLGRTRNHITQSDARILTLEEQAGQIISELETKATVVALRECVTRRHYEQAVAALGAELELKCTQTTVSSLQSKVTTLEEKVKVEADRLAVAMRFVDWFTSRGENYEHNMKIIDKHLKGLAVGPGAPPALGAAGASLSAGAGAGVGPLGSIGAVATSGSSSSVHSYYIPGNRVAFHPNPDHAR</sequence>
<organism evidence="1">
    <name type="scientific">Spumella elongata</name>
    <dbReference type="NCBI Taxonomy" id="89044"/>
    <lineage>
        <taxon>Eukaryota</taxon>
        <taxon>Sar</taxon>
        <taxon>Stramenopiles</taxon>
        <taxon>Ochrophyta</taxon>
        <taxon>Chrysophyceae</taxon>
        <taxon>Chromulinales</taxon>
        <taxon>Chromulinaceae</taxon>
        <taxon>Spumella</taxon>
    </lineage>
</organism>
<dbReference type="AlphaFoldDB" id="A0A7S3HV15"/>
<accession>A0A7S3HV15</accession>
<proteinExistence type="predicted"/>
<gene>
    <name evidence="1" type="ORF">SELO1098_LOCUS33860</name>
</gene>
<reference evidence="1" key="1">
    <citation type="submission" date="2021-01" db="EMBL/GenBank/DDBJ databases">
        <authorList>
            <person name="Corre E."/>
            <person name="Pelletier E."/>
            <person name="Niang G."/>
            <person name="Scheremetjew M."/>
            <person name="Finn R."/>
            <person name="Kale V."/>
            <person name="Holt S."/>
            <person name="Cochrane G."/>
            <person name="Meng A."/>
            <person name="Brown T."/>
            <person name="Cohen L."/>
        </authorList>
    </citation>
    <scope>NUCLEOTIDE SEQUENCE</scope>
    <source>
        <strain evidence="1">CCAP 955/1</strain>
    </source>
</reference>
<dbReference type="EMBL" id="HBIC01065808">
    <property type="protein sequence ID" value="CAE0304989.1"/>
    <property type="molecule type" value="Transcribed_RNA"/>
</dbReference>
<name>A0A7S3HV15_9STRA</name>